<dbReference type="Gene3D" id="3.90.180.10">
    <property type="entry name" value="Medium-chain alcohol dehydrogenases, catalytic domain"/>
    <property type="match status" value="1"/>
</dbReference>
<dbReference type="SUPFAM" id="SSF50129">
    <property type="entry name" value="GroES-like"/>
    <property type="match status" value="1"/>
</dbReference>
<accession>A0A8H7S0W3</accession>
<evidence type="ECO:0000313" key="4">
    <source>
        <dbReference type="EMBL" id="KAG2220128.1"/>
    </source>
</evidence>
<dbReference type="Pfam" id="PF16884">
    <property type="entry name" value="ADH_N_2"/>
    <property type="match status" value="1"/>
</dbReference>
<evidence type="ECO:0000259" key="3">
    <source>
        <dbReference type="Pfam" id="PF16884"/>
    </source>
</evidence>
<evidence type="ECO:0000256" key="1">
    <source>
        <dbReference type="ARBA" id="ARBA00023002"/>
    </source>
</evidence>
<dbReference type="InterPro" id="IPR013149">
    <property type="entry name" value="ADH-like_C"/>
</dbReference>
<comment type="caution">
    <text evidence="4">The sequence shown here is derived from an EMBL/GenBank/DDBJ whole genome shotgun (WGS) entry which is preliminary data.</text>
</comment>
<organism evidence="4 5">
    <name type="scientific">Circinella minor</name>
    <dbReference type="NCBI Taxonomy" id="1195481"/>
    <lineage>
        <taxon>Eukaryota</taxon>
        <taxon>Fungi</taxon>
        <taxon>Fungi incertae sedis</taxon>
        <taxon>Mucoromycota</taxon>
        <taxon>Mucoromycotina</taxon>
        <taxon>Mucoromycetes</taxon>
        <taxon>Mucorales</taxon>
        <taxon>Lichtheimiaceae</taxon>
        <taxon>Circinella</taxon>
    </lineage>
</organism>
<dbReference type="Pfam" id="PF00107">
    <property type="entry name" value="ADH_zinc_N"/>
    <property type="match status" value="1"/>
</dbReference>
<dbReference type="PANTHER" id="PTHR43205">
    <property type="entry name" value="PROSTAGLANDIN REDUCTASE"/>
    <property type="match status" value="1"/>
</dbReference>
<proteinExistence type="predicted"/>
<dbReference type="FunFam" id="3.40.50.720:FF:000121">
    <property type="entry name" value="Prostaglandin reductase 2"/>
    <property type="match status" value="1"/>
</dbReference>
<protein>
    <recommendedName>
        <fullName evidence="6">Enoyl reductase (ER) domain-containing protein</fullName>
    </recommendedName>
</protein>
<dbReference type="InterPro" id="IPR036291">
    <property type="entry name" value="NAD(P)-bd_dom_sf"/>
</dbReference>
<dbReference type="Gene3D" id="3.40.50.720">
    <property type="entry name" value="NAD(P)-binding Rossmann-like Domain"/>
    <property type="match status" value="1"/>
</dbReference>
<dbReference type="InterPro" id="IPR041694">
    <property type="entry name" value="ADH_N_2"/>
</dbReference>
<gene>
    <name evidence="4" type="ORF">INT45_006156</name>
</gene>
<dbReference type="CDD" id="cd05288">
    <property type="entry name" value="PGDH"/>
    <property type="match status" value="1"/>
</dbReference>
<dbReference type="EMBL" id="JAEPRB010000151">
    <property type="protein sequence ID" value="KAG2220128.1"/>
    <property type="molecule type" value="Genomic_DNA"/>
</dbReference>
<feature type="domain" description="Alcohol dehydrogenase-like C-terminal" evidence="2">
    <location>
        <begin position="174"/>
        <end position="299"/>
    </location>
</feature>
<feature type="domain" description="Oxidoreductase N-terminal" evidence="3">
    <location>
        <begin position="12"/>
        <end position="113"/>
    </location>
</feature>
<reference evidence="4 5" key="1">
    <citation type="submission" date="2020-12" db="EMBL/GenBank/DDBJ databases">
        <title>Metabolic potential, ecology and presence of endohyphal bacteria is reflected in genomic diversity of Mucoromycotina.</title>
        <authorList>
            <person name="Muszewska A."/>
            <person name="Okrasinska A."/>
            <person name="Steczkiewicz K."/>
            <person name="Drgas O."/>
            <person name="Orlowska M."/>
            <person name="Perlinska-Lenart U."/>
            <person name="Aleksandrzak-Piekarczyk T."/>
            <person name="Szatraj K."/>
            <person name="Zielenkiewicz U."/>
            <person name="Pilsyk S."/>
            <person name="Malc E."/>
            <person name="Mieczkowski P."/>
            <person name="Kruszewska J.S."/>
            <person name="Biernat P."/>
            <person name="Pawlowska J."/>
        </authorList>
    </citation>
    <scope>NUCLEOTIDE SEQUENCE [LARGE SCALE GENOMIC DNA]</scope>
    <source>
        <strain evidence="4 5">CBS 142.35</strain>
    </source>
</reference>
<dbReference type="InterPro" id="IPR045010">
    <property type="entry name" value="MDR_fam"/>
</dbReference>
<keyword evidence="1" id="KW-0560">Oxidoreductase</keyword>
<dbReference type="InterPro" id="IPR011032">
    <property type="entry name" value="GroES-like_sf"/>
</dbReference>
<sequence length="353" mass="38576">MVQTPNKQLTHLKNIPNGYPVVGEHIDVKESTIDLEAPLEEGAILLKIHIISADPFMRSPMKGNDSGSFFPPYLIGQPVYGVTVSSVVKSNNAKFNKDDLVVGITNIEEYTVIGPSNPFFNWLEIRNETKTSGLPLSYAVSVLGMPGQTAYHGLLQVGKPKEGETLYVSAASGAVGQLVGQIGKQRGLKVVGSAGSDEKVAYLKEIGFDEAFNYKKTSSITNTLKELCPNGIDIYFDNVGGEHLEAAIENANRFARFPLCGMVSTYNTKEAVGIRNLMSLMPKHITLEGFGVSDYFQFNDQFTEEVTGWLKEGKIQYRETIAGSIDEAAQAVVDIFHGKNFGKQSIYVSDPSF</sequence>
<evidence type="ECO:0000259" key="2">
    <source>
        <dbReference type="Pfam" id="PF00107"/>
    </source>
</evidence>
<evidence type="ECO:0000313" key="5">
    <source>
        <dbReference type="Proteomes" id="UP000646827"/>
    </source>
</evidence>
<dbReference type="GO" id="GO:0016628">
    <property type="term" value="F:oxidoreductase activity, acting on the CH-CH group of donors, NAD or NADP as acceptor"/>
    <property type="evidence" value="ECO:0007669"/>
    <property type="project" value="InterPro"/>
</dbReference>
<dbReference type="AlphaFoldDB" id="A0A8H7S0W3"/>
<keyword evidence="5" id="KW-1185">Reference proteome</keyword>
<name>A0A8H7S0W3_9FUNG</name>
<evidence type="ECO:0008006" key="6">
    <source>
        <dbReference type="Google" id="ProtNLM"/>
    </source>
</evidence>
<dbReference type="SUPFAM" id="SSF51735">
    <property type="entry name" value="NAD(P)-binding Rossmann-fold domains"/>
    <property type="match status" value="1"/>
</dbReference>
<dbReference type="PANTHER" id="PTHR43205:SF7">
    <property type="entry name" value="PROSTAGLANDIN REDUCTASE 1"/>
    <property type="match status" value="1"/>
</dbReference>
<dbReference type="Proteomes" id="UP000646827">
    <property type="component" value="Unassembled WGS sequence"/>
</dbReference>
<dbReference type="OrthoDB" id="809632at2759"/>